<dbReference type="RefSeq" id="WP_220809779.1">
    <property type="nucleotide sequence ID" value="NZ_BPMK01000016.1"/>
</dbReference>
<organism evidence="2 3">
    <name type="scientific">Noviherbaspirillum aridicola</name>
    <dbReference type="NCBI Taxonomy" id="2849687"/>
    <lineage>
        <taxon>Bacteria</taxon>
        <taxon>Pseudomonadati</taxon>
        <taxon>Pseudomonadota</taxon>
        <taxon>Betaproteobacteria</taxon>
        <taxon>Burkholderiales</taxon>
        <taxon>Oxalobacteraceae</taxon>
        <taxon>Noviherbaspirillum</taxon>
    </lineage>
</organism>
<dbReference type="InterPro" id="IPR000073">
    <property type="entry name" value="AB_hydrolase_1"/>
</dbReference>
<feature type="domain" description="AB hydrolase-1" evidence="1">
    <location>
        <begin position="56"/>
        <end position="297"/>
    </location>
</feature>
<sequence length="314" mass="33250">MNILVAAILAALTLMLALAAFTWWTASRVRAALPPQGRFVDAGGIRFHVSEEGSGPALLLIHGLAGQMRHYTYGVARRLAADYRVVAIDRPGSGYSVRGEETPADLSTQAGAIAALIDTLGLGRPLVVGHSLGGAIALTLALEHPGQVGGLALIAPLTHLPEGEQPPAAFRALTIATPWLRKLFAWTLAVPGAIAGRRKVLDQVFGPDPVPRDFGTRGGGLLSLMPSQFIAASRDLQAVPARLPAIVSRYAELRVPVGVLFGRQDRILDWKINGEALAARVPGARLELVDGGHMLPVIHPERTASFIRDCAARV</sequence>
<evidence type="ECO:0000259" key="1">
    <source>
        <dbReference type="Pfam" id="PF00561"/>
    </source>
</evidence>
<dbReference type="PANTHER" id="PTHR43433">
    <property type="entry name" value="HYDROLASE, ALPHA/BETA FOLD FAMILY PROTEIN"/>
    <property type="match status" value="1"/>
</dbReference>
<dbReference type="PANTHER" id="PTHR43433:SF1">
    <property type="entry name" value="BLL5160 PROTEIN"/>
    <property type="match status" value="1"/>
</dbReference>
<proteinExistence type="predicted"/>
<dbReference type="Proteomes" id="UP000887222">
    <property type="component" value="Unassembled WGS sequence"/>
</dbReference>
<reference evidence="2 3" key="1">
    <citation type="journal article" date="2022" name="Int. J. Syst. Evol. Microbiol.">
        <title>Noviherbaspirillum aridicola sp. nov., isolated from an arid soil in Pakistan.</title>
        <authorList>
            <person name="Khan I.U."/>
            <person name="Saqib M."/>
            <person name="Amin A."/>
            <person name="Hussain F."/>
            <person name="Li L."/>
            <person name="Liu Y.H."/>
            <person name="Fang B.Z."/>
            <person name="Ahmed I."/>
            <person name="Li W.J."/>
        </authorList>
    </citation>
    <scope>NUCLEOTIDE SEQUENCE [LARGE SCALE GENOMIC DNA]</scope>
    <source>
        <strain evidence="2 3">NCCP-691</strain>
    </source>
</reference>
<gene>
    <name evidence="2" type="ORF">NCCP691_33750</name>
</gene>
<dbReference type="Pfam" id="PF00561">
    <property type="entry name" value="Abhydrolase_1"/>
    <property type="match status" value="1"/>
</dbReference>
<dbReference type="InterPro" id="IPR050471">
    <property type="entry name" value="AB_hydrolase"/>
</dbReference>
<accession>A0ABQ4Q8P7</accession>
<protein>
    <submittedName>
        <fullName evidence="2">Alpha/beta hydrolase</fullName>
    </submittedName>
</protein>
<dbReference type="SUPFAM" id="SSF53474">
    <property type="entry name" value="alpha/beta-Hydrolases"/>
    <property type="match status" value="1"/>
</dbReference>
<comment type="caution">
    <text evidence="2">The sequence shown here is derived from an EMBL/GenBank/DDBJ whole genome shotgun (WGS) entry which is preliminary data.</text>
</comment>
<name>A0ABQ4Q8P7_9BURK</name>
<dbReference type="InterPro" id="IPR029058">
    <property type="entry name" value="AB_hydrolase_fold"/>
</dbReference>
<dbReference type="PRINTS" id="PR00111">
    <property type="entry name" value="ABHYDROLASE"/>
</dbReference>
<evidence type="ECO:0000313" key="2">
    <source>
        <dbReference type="EMBL" id="GIZ53361.1"/>
    </source>
</evidence>
<dbReference type="EMBL" id="BPMK01000016">
    <property type="protein sequence ID" value="GIZ53361.1"/>
    <property type="molecule type" value="Genomic_DNA"/>
</dbReference>
<evidence type="ECO:0000313" key="3">
    <source>
        <dbReference type="Proteomes" id="UP000887222"/>
    </source>
</evidence>
<dbReference type="GO" id="GO:0016787">
    <property type="term" value="F:hydrolase activity"/>
    <property type="evidence" value="ECO:0007669"/>
    <property type="project" value="UniProtKB-KW"/>
</dbReference>
<keyword evidence="3" id="KW-1185">Reference proteome</keyword>
<dbReference type="Gene3D" id="3.40.50.1820">
    <property type="entry name" value="alpha/beta hydrolase"/>
    <property type="match status" value="1"/>
</dbReference>
<keyword evidence="2" id="KW-0378">Hydrolase</keyword>